<dbReference type="GO" id="GO:0016747">
    <property type="term" value="F:acyltransferase activity, transferring groups other than amino-acyl groups"/>
    <property type="evidence" value="ECO:0007669"/>
    <property type="project" value="InterPro"/>
</dbReference>
<dbReference type="InterPro" id="IPR002656">
    <property type="entry name" value="Acyl_transf_3_dom"/>
</dbReference>
<feature type="domain" description="Acyltransferase 3" evidence="2">
    <location>
        <begin position="11"/>
        <end position="323"/>
    </location>
</feature>
<keyword evidence="1" id="KW-1133">Transmembrane helix</keyword>
<evidence type="ECO:0000256" key="1">
    <source>
        <dbReference type="SAM" id="Phobius"/>
    </source>
</evidence>
<comment type="caution">
    <text evidence="3">The sequence shown here is derived from an EMBL/GenBank/DDBJ whole genome shotgun (WGS) entry which is preliminary data.</text>
</comment>
<feature type="transmembrane region" description="Helical" evidence="1">
    <location>
        <begin position="173"/>
        <end position="190"/>
    </location>
</feature>
<gene>
    <name evidence="3" type="ORF">IPJ38_13405</name>
</gene>
<protein>
    <submittedName>
        <fullName evidence="3">Acyltransferase</fullName>
    </submittedName>
</protein>
<name>A0A935JY32_9RHOO</name>
<proteinExistence type="predicted"/>
<feature type="transmembrane region" description="Helical" evidence="1">
    <location>
        <begin position="228"/>
        <end position="253"/>
    </location>
</feature>
<evidence type="ECO:0000313" key="3">
    <source>
        <dbReference type="EMBL" id="MBK7415958.1"/>
    </source>
</evidence>
<dbReference type="InterPro" id="IPR052728">
    <property type="entry name" value="O2_lipid_transport_reg"/>
</dbReference>
<feature type="transmembrane region" description="Helical" evidence="1">
    <location>
        <begin position="273"/>
        <end position="298"/>
    </location>
</feature>
<feature type="transmembrane region" description="Helical" evidence="1">
    <location>
        <begin position="51"/>
        <end position="69"/>
    </location>
</feature>
<feature type="transmembrane region" description="Helical" evidence="1">
    <location>
        <begin position="12"/>
        <end position="31"/>
    </location>
</feature>
<keyword evidence="1" id="KW-0812">Transmembrane</keyword>
<sequence>MSNQINRMPLIDALKAVAAMLVLLNHFSSYGPLAATVREAFPGVFGWLFDYGRMAVQIFLVIAGFLAARTLSAQGQALERSPLPLIWKRYLRLSIPYLAAIGLAIAAAAIADRWMDDEAVPAQASLKQWLAHALLVQGILGIDSLSAGVWYIAIDFQLFALMAMLLWAGRVRLLAPALVIAVSLASLFWFNRDASWDNWAIYFFGSYGLGAAAWWASDRRQMSSWLGVIATITIAALVVDFRLRIVLALAVALTLGFGRRTGLLERWPNFKPLVFLGQISYSVFLVHFPVLLIANGLYVRLGFSSVNSAIFGLILALTVSIATATLFYRWIESPAASQRITAALSWLFGKGLELARRVPLLATLFARRA</sequence>
<dbReference type="EMBL" id="JADJMS010000028">
    <property type="protein sequence ID" value="MBK7415958.1"/>
    <property type="molecule type" value="Genomic_DNA"/>
</dbReference>
<keyword evidence="3" id="KW-0808">Transferase</keyword>
<feature type="transmembrane region" description="Helical" evidence="1">
    <location>
        <begin position="196"/>
        <end position="216"/>
    </location>
</feature>
<dbReference type="AlphaFoldDB" id="A0A935JY32"/>
<feature type="transmembrane region" description="Helical" evidence="1">
    <location>
        <begin position="310"/>
        <end position="331"/>
    </location>
</feature>
<evidence type="ECO:0000259" key="2">
    <source>
        <dbReference type="Pfam" id="PF01757"/>
    </source>
</evidence>
<evidence type="ECO:0000313" key="4">
    <source>
        <dbReference type="Proteomes" id="UP000739411"/>
    </source>
</evidence>
<accession>A0A935JY32</accession>
<keyword evidence="1" id="KW-0472">Membrane</keyword>
<reference evidence="3 4" key="1">
    <citation type="submission" date="2020-10" db="EMBL/GenBank/DDBJ databases">
        <title>Connecting structure to function with the recovery of over 1000 high-quality activated sludge metagenome-assembled genomes encoding full-length rRNA genes using long-read sequencing.</title>
        <authorList>
            <person name="Singleton C.M."/>
            <person name="Petriglieri F."/>
            <person name="Kristensen J.M."/>
            <person name="Kirkegaard R.H."/>
            <person name="Michaelsen T.Y."/>
            <person name="Andersen M.H."/>
            <person name="Karst S.M."/>
            <person name="Dueholm M.S."/>
            <person name="Nielsen P.H."/>
            <person name="Albertsen M."/>
        </authorList>
    </citation>
    <scope>NUCLEOTIDE SEQUENCE [LARGE SCALE GENOMIC DNA]</scope>
    <source>
        <strain evidence="3">EsbW_18-Q3-R4-48_BATAC.463</strain>
    </source>
</reference>
<organism evidence="3 4">
    <name type="scientific">Candidatus Dechloromonas phosphorivorans</name>
    <dbReference type="NCBI Taxonomy" id="2899244"/>
    <lineage>
        <taxon>Bacteria</taxon>
        <taxon>Pseudomonadati</taxon>
        <taxon>Pseudomonadota</taxon>
        <taxon>Betaproteobacteria</taxon>
        <taxon>Rhodocyclales</taxon>
        <taxon>Azonexaceae</taxon>
        <taxon>Dechloromonas</taxon>
    </lineage>
</organism>
<keyword evidence="3" id="KW-0012">Acyltransferase</keyword>
<feature type="transmembrane region" description="Helical" evidence="1">
    <location>
        <begin position="90"/>
        <end position="111"/>
    </location>
</feature>
<dbReference type="PANTHER" id="PTHR11161">
    <property type="entry name" value="O-ACYLTRANSFERASE"/>
    <property type="match status" value="1"/>
</dbReference>
<dbReference type="Proteomes" id="UP000739411">
    <property type="component" value="Unassembled WGS sequence"/>
</dbReference>
<dbReference type="Pfam" id="PF01757">
    <property type="entry name" value="Acyl_transf_3"/>
    <property type="match status" value="1"/>
</dbReference>
<dbReference type="PANTHER" id="PTHR11161:SF0">
    <property type="entry name" value="O-ACYLTRANSFERASE LIKE PROTEIN"/>
    <property type="match status" value="1"/>
</dbReference>